<dbReference type="Proteomes" id="UP001320831">
    <property type="component" value="Unassembled WGS sequence"/>
</dbReference>
<feature type="domain" description="Glycosyltransferase subfamily 4-like N-terminal" evidence="1">
    <location>
        <begin position="17"/>
        <end position="197"/>
    </location>
</feature>
<reference evidence="2 3" key="1">
    <citation type="submission" date="2022-09" db="EMBL/GenBank/DDBJ databases">
        <title>Chelativorans salina sp. nov., a novel slightly halophilic bacterium isolated from a saline lake sediment enrichment.</title>
        <authorList>
            <person name="Gao L."/>
            <person name="Fang B.-Z."/>
            <person name="Li W.-J."/>
        </authorList>
    </citation>
    <scope>NUCLEOTIDE SEQUENCE [LARGE SCALE GENOMIC DNA]</scope>
    <source>
        <strain evidence="2 3">EGI FJ00035</strain>
    </source>
</reference>
<sequence>MNRISMIVWNDFQNDARVRKEAETLQAAGNAVTVFALHTPGQTRKADTLPSGVEVVRVTRSPFLNLHRRTSARAGPSAGEEDPPARRIGPVGQAVRLLTRAWAHGILLARMVAARPHVVHAHDVNTLPTAWIAAVLSRAPLVYDAHEVSTDREGYAGFRTAVAWLERRLTPRAAAMITTTEARAKFFARAYGIPRPLVLQNRPRFAAPGRTERIRRELQLQKPWPIVLYQGGLQQGRGLERLVDAAARLEKAYFVFIGGGRLSPALEDQAKSAGLTERVRFMPTVSLDVLPSYTASADIGVQPLENTCFNHYTTDSNKLFEYMMAGLPVVASDMPEIRRIVDAHGFGMIVPPSDTTALANAIGKLIESEALRRVYAEKARHAASRLNWEEQEQKLVALYDRLLKHPGTAYRPDRMKDALDA</sequence>
<dbReference type="EMBL" id="JAOCZP010000012">
    <property type="protein sequence ID" value="MCT7378212.1"/>
    <property type="molecule type" value="Genomic_DNA"/>
</dbReference>
<organism evidence="2 3">
    <name type="scientific">Chelativorans salis</name>
    <dbReference type="NCBI Taxonomy" id="2978478"/>
    <lineage>
        <taxon>Bacteria</taxon>
        <taxon>Pseudomonadati</taxon>
        <taxon>Pseudomonadota</taxon>
        <taxon>Alphaproteobacteria</taxon>
        <taxon>Hyphomicrobiales</taxon>
        <taxon>Phyllobacteriaceae</taxon>
        <taxon>Chelativorans</taxon>
    </lineage>
</organism>
<dbReference type="SUPFAM" id="SSF53756">
    <property type="entry name" value="UDP-Glycosyltransferase/glycogen phosphorylase"/>
    <property type="match status" value="1"/>
</dbReference>
<dbReference type="CDD" id="cd03794">
    <property type="entry name" value="GT4_WbuB-like"/>
    <property type="match status" value="1"/>
</dbReference>
<evidence type="ECO:0000259" key="1">
    <source>
        <dbReference type="Pfam" id="PF13579"/>
    </source>
</evidence>
<proteinExistence type="predicted"/>
<dbReference type="InterPro" id="IPR028098">
    <property type="entry name" value="Glyco_trans_4-like_N"/>
</dbReference>
<gene>
    <name evidence="2" type="ORF">N5A92_24675</name>
</gene>
<dbReference type="RefSeq" id="WP_260907071.1">
    <property type="nucleotide sequence ID" value="NZ_JAOCZP010000012.1"/>
</dbReference>
<comment type="caution">
    <text evidence="2">The sequence shown here is derived from an EMBL/GenBank/DDBJ whole genome shotgun (WGS) entry which is preliminary data.</text>
</comment>
<dbReference type="Gene3D" id="3.40.50.2000">
    <property type="entry name" value="Glycogen Phosphorylase B"/>
    <property type="match status" value="2"/>
</dbReference>
<dbReference type="PANTHER" id="PTHR12526">
    <property type="entry name" value="GLYCOSYLTRANSFERASE"/>
    <property type="match status" value="1"/>
</dbReference>
<keyword evidence="3" id="KW-1185">Reference proteome</keyword>
<dbReference type="Pfam" id="PF13692">
    <property type="entry name" value="Glyco_trans_1_4"/>
    <property type="match status" value="1"/>
</dbReference>
<evidence type="ECO:0000313" key="2">
    <source>
        <dbReference type="EMBL" id="MCT7378212.1"/>
    </source>
</evidence>
<name>A0ABT2LUK3_9HYPH</name>
<evidence type="ECO:0000313" key="3">
    <source>
        <dbReference type="Proteomes" id="UP001320831"/>
    </source>
</evidence>
<accession>A0ABT2LUK3</accession>
<protein>
    <submittedName>
        <fullName evidence="2">Glycosyltransferase family 4 protein</fullName>
    </submittedName>
</protein>
<dbReference type="Pfam" id="PF13579">
    <property type="entry name" value="Glyco_trans_4_4"/>
    <property type="match status" value="1"/>
</dbReference>